<dbReference type="Proteomes" id="UP000032180">
    <property type="component" value="Chromosome 7"/>
</dbReference>
<dbReference type="EnsemblPlants" id="LPERR07G03300.1">
    <property type="protein sequence ID" value="LPERR07G03300.1"/>
    <property type="gene ID" value="LPERR07G03300"/>
</dbReference>
<feature type="chain" id="PRO_5013085162" description="DUF1618 domain-containing protein" evidence="1">
    <location>
        <begin position="16"/>
        <end position="72"/>
    </location>
</feature>
<evidence type="ECO:0000313" key="3">
    <source>
        <dbReference type="Proteomes" id="UP000032180"/>
    </source>
</evidence>
<dbReference type="AlphaFoldDB" id="A0A0D9WVQ5"/>
<evidence type="ECO:0000313" key="2">
    <source>
        <dbReference type="EnsemblPlants" id="LPERR07G03300.1"/>
    </source>
</evidence>
<sequence>MADLWARVVSPCCFAGPACLCLWEVVGRGMPNDGLPRAEIAICELPIDGDNGLMVKYVYLPLPFALTHDAET</sequence>
<feature type="signal peptide" evidence="1">
    <location>
        <begin position="1"/>
        <end position="15"/>
    </location>
</feature>
<organism evidence="2 3">
    <name type="scientific">Leersia perrieri</name>
    <dbReference type="NCBI Taxonomy" id="77586"/>
    <lineage>
        <taxon>Eukaryota</taxon>
        <taxon>Viridiplantae</taxon>
        <taxon>Streptophyta</taxon>
        <taxon>Embryophyta</taxon>
        <taxon>Tracheophyta</taxon>
        <taxon>Spermatophyta</taxon>
        <taxon>Magnoliopsida</taxon>
        <taxon>Liliopsida</taxon>
        <taxon>Poales</taxon>
        <taxon>Poaceae</taxon>
        <taxon>BOP clade</taxon>
        <taxon>Oryzoideae</taxon>
        <taxon>Oryzeae</taxon>
        <taxon>Oryzinae</taxon>
        <taxon>Leersia</taxon>
    </lineage>
</organism>
<protein>
    <recommendedName>
        <fullName evidence="4">DUF1618 domain-containing protein</fullName>
    </recommendedName>
</protein>
<reference evidence="2 3" key="1">
    <citation type="submission" date="2012-08" db="EMBL/GenBank/DDBJ databases">
        <title>Oryza genome evolution.</title>
        <authorList>
            <person name="Wing R.A."/>
        </authorList>
    </citation>
    <scope>NUCLEOTIDE SEQUENCE</scope>
</reference>
<reference evidence="2" key="3">
    <citation type="submission" date="2015-04" db="UniProtKB">
        <authorList>
            <consortium name="EnsemblPlants"/>
        </authorList>
    </citation>
    <scope>IDENTIFICATION</scope>
</reference>
<keyword evidence="1" id="KW-0732">Signal</keyword>
<evidence type="ECO:0000256" key="1">
    <source>
        <dbReference type="SAM" id="SignalP"/>
    </source>
</evidence>
<proteinExistence type="predicted"/>
<name>A0A0D9WVQ5_9ORYZ</name>
<dbReference type="Gramene" id="LPERR07G03300.1">
    <property type="protein sequence ID" value="LPERR07G03300.1"/>
    <property type="gene ID" value="LPERR07G03300"/>
</dbReference>
<reference evidence="3" key="2">
    <citation type="submission" date="2013-12" db="EMBL/GenBank/DDBJ databases">
        <authorList>
            <person name="Yu Y."/>
            <person name="Lee S."/>
            <person name="de Baynast K."/>
            <person name="Wissotski M."/>
            <person name="Liu L."/>
            <person name="Talag J."/>
            <person name="Goicoechea J."/>
            <person name="Angelova A."/>
            <person name="Jetty R."/>
            <person name="Kudrna D."/>
            <person name="Golser W."/>
            <person name="Rivera L."/>
            <person name="Zhang J."/>
            <person name="Wing R."/>
        </authorList>
    </citation>
    <scope>NUCLEOTIDE SEQUENCE</scope>
</reference>
<evidence type="ECO:0008006" key="4">
    <source>
        <dbReference type="Google" id="ProtNLM"/>
    </source>
</evidence>
<keyword evidence="3" id="KW-1185">Reference proteome</keyword>
<accession>A0A0D9WVQ5</accession>
<dbReference type="HOGENOM" id="CLU_2725845_0_0_1"/>